<organism evidence="1 2">
    <name type="scientific">Petrolisthes cinctipes</name>
    <name type="common">Flat porcelain crab</name>
    <dbReference type="NCBI Taxonomy" id="88211"/>
    <lineage>
        <taxon>Eukaryota</taxon>
        <taxon>Metazoa</taxon>
        <taxon>Ecdysozoa</taxon>
        <taxon>Arthropoda</taxon>
        <taxon>Crustacea</taxon>
        <taxon>Multicrustacea</taxon>
        <taxon>Malacostraca</taxon>
        <taxon>Eumalacostraca</taxon>
        <taxon>Eucarida</taxon>
        <taxon>Decapoda</taxon>
        <taxon>Pleocyemata</taxon>
        <taxon>Anomura</taxon>
        <taxon>Galatheoidea</taxon>
        <taxon>Porcellanidae</taxon>
        <taxon>Petrolisthes</taxon>
    </lineage>
</organism>
<comment type="caution">
    <text evidence="1">The sequence shown here is derived from an EMBL/GenBank/DDBJ whole genome shotgun (WGS) entry which is preliminary data.</text>
</comment>
<evidence type="ECO:0000313" key="1">
    <source>
        <dbReference type="EMBL" id="KAK3868087.1"/>
    </source>
</evidence>
<sequence length="175" mass="19466">MSLFTNSSYPHCHTYTNLANTYHSHYQYYYPLPTSLTHIRIPAIFTNTFSISLPILPLLTNTCLNPLPLLTNNTCLNPLPLLTNNTCLNPLPLLTNNTCLNPLPLLTNTCLNPLPLLTNNTCLNPLANPYTYTIFATHTIIHPCHLLYTLANTCHPVLTSSANSSFLLTVTPMRG</sequence>
<evidence type="ECO:0000313" key="2">
    <source>
        <dbReference type="Proteomes" id="UP001286313"/>
    </source>
</evidence>
<dbReference type="AlphaFoldDB" id="A0AAE1KA80"/>
<dbReference type="EMBL" id="JAWQEG010003083">
    <property type="protein sequence ID" value="KAK3868087.1"/>
    <property type="molecule type" value="Genomic_DNA"/>
</dbReference>
<protein>
    <submittedName>
        <fullName evidence="1">Uncharacterized protein</fullName>
    </submittedName>
</protein>
<keyword evidence="2" id="KW-1185">Reference proteome</keyword>
<proteinExistence type="predicted"/>
<name>A0AAE1KA80_PETCI</name>
<gene>
    <name evidence="1" type="ORF">Pcinc_026498</name>
</gene>
<accession>A0AAE1KA80</accession>
<dbReference type="Proteomes" id="UP001286313">
    <property type="component" value="Unassembled WGS sequence"/>
</dbReference>
<reference evidence="1" key="1">
    <citation type="submission" date="2023-10" db="EMBL/GenBank/DDBJ databases">
        <title>Genome assemblies of two species of porcelain crab, Petrolisthes cinctipes and Petrolisthes manimaculis (Anomura: Porcellanidae).</title>
        <authorList>
            <person name="Angst P."/>
        </authorList>
    </citation>
    <scope>NUCLEOTIDE SEQUENCE</scope>
    <source>
        <strain evidence="1">PB745_01</strain>
        <tissue evidence="1">Gill</tissue>
    </source>
</reference>